<reference evidence="1" key="1">
    <citation type="submission" date="2020-04" db="EMBL/GenBank/DDBJ databases">
        <title>Description of Shewanella salipaludis sp. nov., isolated from a salt marsh.</title>
        <authorList>
            <person name="Park S."/>
            <person name="Yoon J.-H."/>
        </authorList>
    </citation>
    <scope>NUCLEOTIDE SEQUENCE</scope>
    <source>
        <strain evidence="1">SHSM-M6</strain>
    </source>
</reference>
<evidence type="ECO:0000313" key="1">
    <source>
        <dbReference type="EMBL" id="NMH63819.1"/>
    </source>
</evidence>
<dbReference type="AlphaFoldDB" id="A0A972JJA3"/>
<evidence type="ECO:0000313" key="2">
    <source>
        <dbReference type="Proteomes" id="UP000737113"/>
    </source>
</evidence>
<proteinExistence type="predicted"/>
<gene>
    <name evidence="1" type="ORF">HC757_01280</name>
</gene>
<dbReference type="EMBL" id="JAAXYH010000001">
    <property type="protein sequence ID" value="NMH63819.1"/>
    <property type="molecule type" value="Genomic_DNA"/>
</dbReference>
<comment type="caution">
    <text evidence="1">The sequence shown here is derived from an EMBL/GenBank/DDBJ whole genome shotgun (WGS) entry which is preliminary data.</text>
</comment>
<name>A0A972JJA3_9GAMM</name>
<protein>
    <submittedName>
        <fullName evidence="1">Uncharacterized protein</fullName>
    </submittedName>
</protein>
<dbReference type="Proteomes" id="UP000737113">
    <property type="component" value="Unassembled WGS sequence"/>
</dbReference>
<sequence>MCINNKLLLMRKRYLFSLILLVYTNHLYAKEPSELGFLYKQVIDAPKNKSYNDAISRVIEVKDKYKGDQQSQFAVNQPLATLYSYVGQYEKAISSPTDAPIISEDVIDNLSPISAVDKIQTMSKETQIVMINEAHHIALHRTLTVSLLQKLWSSGYRYLAIEALSKRDVDINIRGYAIERSGAYSNEPIYAEMIRTAKKLGYQIIAYDDSGSEREKKAAENIFNATFSINKNAKVIIHCGYSHILEKNIKDKRIWLANELANLTGVNPLTISQTNLMESKATEFENPIYNKILNKFNPKEPIVLTDDFGAVWSTMPGQHDVDVIWPRTTYTNTRPDWYIKNYELISFEGRWCRNKYPCIIEIRRENELNAVPFDRLRIEVEPNKKIALRLPSHKAVIFGFNENGEQAFKEKTNLSNVSGDLK</sequence>
<organism evidence="1 2">
    <name type="scientific">Shewanella salipaludis</name>
    <dbReference type="NCBI Taxonomy" id="2723052"/>
    <lineage>
        <taxon>Bacteria</taxon>
        <taxon>Pseudomonadati</taxon>
        <taxon>Pseudomonadota</taxon>
        <taxon>Gammaproteobacteria</taxon>
        <taxon>Alteromonadales</taxon>
        <taxon>Shewanellaceae</taxon>
        <taxon>Shewanella</taxon>
    </lineage>
</organism>
<dbReference type="RefSeq" id="WP_169562444.1">
    <property type="nucleotide sequence ID" value="NZ_JAAXYH010000001.1"/>
</dbReference>
<keyword evidence="2" id="KW-1185">Reference proteome</keyword>
<accession>A0A972JJA3</accession>